<name>A0A4R3Y592_9PAST</name>
<dbReference type="Gene3D" id="1.10.486.10">
    <property type="entry name" value="PCRA, domain 4"/>
    <property type="match status" value="1"/>
</dbReference>
<keyword evidence="11 15" id="KW-0234">DNA repair</keyword>
<dbReference type="GO" id="GO:0000287">
    <property type="term" value="F:magnesium ion binding"/>
    <property type="evidence" value="ECO:0007669"/>
    <property type="project" value="UniProtKB-UniRule"/>
</dbReference>
<comment type="similarity">
    <text evidence="15">Belongs to the helicase family. UvrD subfamily.</text>
</comment>
<dbReference type="Pfam" id="PF12705">
    <property type="entry name" value="PDDEXK_1"/>
    <property type="match status" value="1"/>
</dbReference>
<dbReference type="InterPro" id="IPR038726">
    <property type="entry name" value="PDDEXK_AddAB-type"/>
</dbReference>
<dbReference type="PANTHER" id="PTHR11070:SF23">
    <property type="entry name" value="RECBCD ENZYME SUBUNIT RECB"/>
    <property type="match status" value="1"/>
</dbReference>
<evidence type="ECO:0000256" key="7">
    <source>
        <dbReference type="ARBA" id="ARBA00022839"/>
    </source>
</evidence>
<comment type="miscellaneous">
    <text evidence="15">In the RecBCD complex, RecB has a slow 3'-5' helicase, an exonuclease activity and loads RecA onto ssDNA, RecD has a fast 5'-3' helicase activity, while RecC stimulates the ATPase and processivity of the RecB helicase and contributes to recognition of the Chi site.</text>
</comment>
<evidence type="ECO:0000256" key="5">
    <source>
        <dbReference type="ARBA" id="ARBA00022801"/>
    </source>
</evidence>
<keyword evidence="22" id="KW-1185">Reference proteome</keyword>
<evidence type="ECO:0000313" key="22">
    <source>
        <dbReference type="Proteomes" id="UP000305526"/>
    </source>
</evidence>
<evidence type="ECO:0000256" key="11">
    <source>
        <dbReference type="ARBA" id="ARBA00023204"/>
    </source>
</evidence>
<keyword evidence="3 15" id="KW-0547">Nucleotide-binding</keyword>
<dbReference type="Gene3D" id="3.40.50.300">
    <property type="entry name" value="P-loop containing nucleotide triphosphate hydrolases"/>
    <property type="match status" value="2"/>
</dbReference>
<keyword evidence="12 15" id="KW-0413">Isomerase</keyword>
<feature type="binding site" evidence="15">
    <location>
        <position position="1014"/>
    </location>
    <ligand>
        <name>Mg(2+)</name>
        <dbReference type="ChEBI" id="CHEBI:18420"/>
    </ligand>
</feature>
<dbReference type="EMBL" id="SMCP01000006">
    <property type="protein sequence ID" value="TCV86601.1"/>
    <property type="molecule type" value="Genomic_DNA"/>
</dbReference>
<dbReference type="EC" id="3.1.11.5" evidence="15"/>
<comment type="catalytic activity">
    <reaction evidence="14 15">
        <text>ATP + H2O = ADP + phosphate + H(+)</text>
        <dbReference type="Rhea" id="RHEA:13065"/>
        <dbReference type="ChEBI" id="CHEBI:15377"/>
        <dbReference type="ChEBI" id="CHEBI:15378"/>
        <dbReference type="ChEBI" id="CHEBI:30616"/>
        <dbReference type="ChEBI" id="CHEBI:43474"/>
        <dbReference type="ChEBI" id="CHEBI:456216"/>
        <dbReference type="EC" id="5.6.2.4"/>
    </reaction>
</comment>
<keyword evidence="9 15" id="KW-0460">Magnesium</keyword>
<dbReference type="Gene3D" id="3.90.320.10">
    <property type="match status" value="1"/>
</dbReference>
<dbReference type="GO" id="GO:0005829">
    <property type="term" value="C:cytosol"/>
    <property type="evidence" value="ECO:0007669"/>
    <property type="project" value="TreeGrafter"/>
</dbReference>
<evidence type="ECO:0000256" key="12">
    <source>
        <dbReference type="ARBA" id="ARBA00023235"/>
    </source>
</evidence>
<protein>
    <recommendedName>
        <fullName evidence="15">RecBCD enzyme subunit RecB</fullName>
        <ecNumber evidence="15">3.1.11.5</ecNumber>
        <ecNumber evidence="15">5.6.2.4</ecNumber>
    </recommendedName>
    <alternativeName>
        <fullName evidence="15">DNA 3'-5' helicase subunit RecB</fullName>
    </alternativeName>
    <alternativeName>
        <fullName evidence="15">Exonuclease V subunit RecB</fullName>
        <shortName evidence="15">ExoV subunit RecB</shortName>
    </alternativeName>
    <alternativeName>
        <fullName evidence="15">Helicase/nuclease RecBCD subunit RecB</fullName>
    </alternativeName>
</protein>
<dbReference type="InterPro" id="IPR027417">
    <property type="entry name" value="P-loop_NTPase"/>
</dbReference>
<evidence type="ECO:0000313" key="21">
    <source>
        <dbReference type="Proteomes" id="UP000294619"/>
    </source>
</evidence>
<feature type="binding site" evidence="16">
    <location>
        <begin position="19"/>
        <end position="26"/>
    </location>
    <ligand>
        <name>ATP</name>
        <dbReference type="ChEBI" id="CHEBI:30616"/>
    </ligand>
</feature>
<evidence type="ECO:0000256" key="2">
    <source>
        <dbReference type="ARBA" id="ARBA00022723"/>
    </source>
</evidence>
<keyword evidence="2 15" id="KW-0479">Metal-binding</keyword>
<dbReference type="CDD" id="cd22352">
    <property type="entry name" value="RecB_C-like"/>
    <property type="match status" value="1"/>
</dbReference>
<dbReference type="InterPro" id="IPR004586">
    <property type="entry name" value="RecB"/>
</dbReference>
<keyword evidence="4 15" id="KW-0227">DNA damage</keyword>
<keyword evidence="10 15" id="KW-0238">DNA-binding</keyword>
<dbReference type="AlphaFoldDB" id="A0A4R3Y592"/>
<proteinExistence type="inferred from homology"/>
<keyword evidence="6 15" id="KW-0347">Helicase</keyword>
<dbReference type="PROSITE" id="PS51217">
    <property type="entry name" value="UVRD_HELICASE_CTER"/>
    <property type="match status" value="1"/>
</dbReference>
<feature type="domain" description="UvrD-like helicase ATP-binding" evidence="17">
    <location>
        <begin position="1"/>
        <end position="472"/>
    </location>
</feature>
<evidence type="ECO:0000256" key="13">
    <source>
        <dbReference type="ARBA" id="ARBA00034617"/>
    </source>
</evidence>
<dbReference type="InterPro" id="IPR011604">
    <property type="entry name" value="PDDEXK-like_dom_sf"/>
</dbReference>
<reference evidence="19 21" key="1">
    <citation type="submission" date="2019-03" db="EMBL/GenBank/DDBJ databases">
        <title>Genomic Encyclopedia of Type Strains, Phase IV (KMG-IV): sequencing the most valuable type-strain genomes for metagenomic binning, comparative biology and taxonomic classification.</title>
        <authorList>
            <person name="Goeker M."/>
        </authorList>
    </citation>
    <scope>NUCLEOTIDE SEQUENCE [LARGE SCALE GENOMIC DNA]</scope>
    <source>
        <strain evidence="19 21">DSM 28140</strain>
    </source>
</reference>
<feature type="active site" description="For nuclease activity" evidence="15">
    <location>
        <position position="1155"/>
    </location>
</feature>
<gene>
    <name evidence="15 20" type="primary">recB</name>
    <name evidence="19" type="ORF">EDC16_106158</name>
    <name evidence="20" type="ORF">FHQ21_08030</name>
</gene>
<dbReference type="NCBIfam" id="TIGR00609">
    <property type="entry name" value="recB"/>
    <property type="match status" value="1"/>
</dbReference>
<dbReference type="Pfam" id="PF13361">
    <property type="entry name" value="UvrD_C"/>
    <property type="match status" value="2"/>
</dbReference>
<keyword evidence="7 15" id="KW-0269">Exonuclease</keyword>
<comment type="subunit">
    <text evidence="15">Heterotrimer of RecB, RecC and RecD. All subunits contribute to DNA-binding. Interacts with RecA.</text>
</comment>
<dbReference type="RefSeq" id="WP_132967197.1">
    <property type="nucleotide sequence ID" value="NZ_LEKL01000030.1"/>
</dbReference>
<accession>A0A4R3Y592</accession>
<feature type="domain" description="UvrD-like helicase C-terminal" evidence="18">
    <location>
        <begin position="473"/>
        <end position="757"/>
    </location>
</feature>
<feature type="binding site" evidence="15">
    <location>
        <position position="1155"/>
    </location>
    <ligand>
        <name>Mg(2+)</name>
        <dbReference type="ChEBI" id="CHEBI:18420"/>
    </ligand>
</feature>
<evidence type="ECO:0000256" key="14">
    <source>
        <dbReference type="ARBA" id="ARBA00048988"/>
    </source>
</evidence>
<evidence type="ECO:0000313" key="19">
    <source>
        <dbReference type="EMBL" id="TCV86601.1"/>
    </source>
</evidence>
<dbReference type="GO" id="GO:0009338">
    <property type="term" value="C:exodeoxyribonuclease V complex"/>
    <property type="evidence" value="ECO:0007669"/>
    <property type="project" value="TreeGrafter"/>
</dbReference>
<keyword evidence="5 15" id="KW-0378">Hydrolase</keyword>
<comment type="domain">
    <text evidence="15">The N-terminal DNA-binding domain is a ssDNA-dependent ATPase and has ATP-dependent 3'-5' helicase function. This domain interacts with RecC.</text>
</comment>
<keyword evidence="1 15" id="KW-0540">Nuclease</keyword>
<dbReference type="EC" id="5.6.2.4" evidence="15"/>
<dbReference type="InterPro" id="IPR014016">
    <property type="entry name" value="UvrD-like_ATP-bd"/>
</dbReference>
<dbReference type="Gene3D" id="1.10.3170.10">
    <property type="entry name" value="Recbcd, chain B, domain 2"/>
    <property type="match status" value="1"/>
</dbReference>
<evidence type="ECO:0000256" key="10">
    <source>
        <dbReference type="ARBA" id="ARBA00023125"/>
    </source>
</evidence>
<dbReference type="SUPFAM" id="SSF52980">
    <property type="entry name" value="Restriction endonuclease-like"/>
    <property type="match status" value="1"/>
</dbReference>
<feature type="binding site" evidence="15">
    <location>
        <position position="1142"/>
    </location>
    <ligand>
        <name>Mg(2+)</name>
        <dbReference type="ChEBI" id="CHEBI:18420"/>
    </ligand>
</feature>
<evidence type="ECO:0000256" key="3">
    <source>
        <dbReference type="ARBA" id="ARBA00022741"/>
    </source>
</evidence>
<dbReference type="InterPro" id="IPR000212">
    <property type="entry name" value="DNA_helicase_UvrD/REP"/>
</dbReference>
<dbReference type="PROSITE" id="PS51198">
    <property type="entry name" value="UVRD_HELICASE_ATP_BIND"/>
    <property type="match status" value="1"/>
</dbReference>
<dbReference type="GO" id="GO:0043138">
    <property type="term" value="F:3'-5' DNA helicase activity"/>
    <property type="evidence" value="ECO:0007669"/>
    <property type="project" value="UniProtKB-UniRule"/>
</dbReference>
<evidence type="ECO:0000256" key="15">
    <source>
        <dbReference type="HAMAP-Rule" id="MF_01485"/>
    </source>
</evidence>
<dbReference type="InterPro" id="IPR011335">
    <property type="entry name" value="Restrct_endonuc-II-like"/>
</dbReference>
<evidence type="ECO:0000259" key="17">
    <source>
        <dbReference type="PROSITE" id="PS51198"/>
    </source>
</evidence>
<organism evidence="19 21">
    <name type="scientific">Testudinibacter aquarius</name>
    <dbReference type="NCBI Taxonomy" id="1524974"/>
    <lineage>
        <taxon>Bacteria</taxon>
        <taxon>Pseudomonadati</taxon>
        <taxon>Pseudomonadota</taxon>
        <taxon>Gammaproteobacteria</taxon>
        <taxon>Pasteurellales</taxon>
        <taxon>Pasteurellaceae</taxon>
        <taxon>Testudinibacter</taxon>
    </lineage>
</organism>
<dbReference type="GO" id="GO:0003677">
    <property type="term" value="F:DNA binding"/>
    <property type="evidence" value="ECO:0007669"/>
    <property type="project" value="UniProtKB-UniRule"/>
</dbReference>
<evidence type="ECO:0000256" key="8">
    <source>
        <dbReference type="ARBA" id="ARBA00022840"/>
    </source>
</evidence>
<evidence type="ECO:0000256" key="1">
    <source>
        <dbReference type="ARBA" id="ARBA00022722"/>
    </source>
</evidence>
<evidence type="ECO:0000259" key="18">
    <source>
        <dbReference type="PROSITE" id="PS51217"/>
    </source>
</evidence>
<feature type="region of interest" description="Nuclease activity, interacts with RecD and RecA" evidence="15">
    <location>
        <begin position="917"/>
        <end position="1249"/>
    </location>
</feature>
<comment type="catalytic activity">
    <reaction evidence="13 15">
        <text>Couples ATP hydrolysis with the unwinding of duplex DNA by translocating in the 3'-5' direction.</text>
        <dbReference type="EC" id="5.6.2.4"/>
    </reaction>
</comment>
<dbReference type="GO" id="GO:0008854">
    <property type="term" value="F:exodeoxyribonuclease V activity"/>
    <property type="evidence" value="ECO:0007669"/>
    <property type="project" value="UniProtKB-EC"/>
</dbReference>
<evidence type="ECO:0000256" key="16">
    <source>
        <dbReference type="PROSITE-ProRule" id="PRU00560"/>
    </source>
</evidence>
<dbReference type="PANTHER" id="PTHR11070">
    <property type="entry name" value="UVRD / RECB / PCRA DNA HELICASE FAMILY MEMBER"/>
    <property type="match status" value="1"/>
</dbReference>
<dbReference type="EMBL" id="VDGV01000069">
    <property type="protein sequence ID" value="TNG91315.1"/>
    <property type="molecule type" value="Genomic_DNA"/>
</dbReference>
<reference evidence="20 22" key="2">
    <citation type="submission" date="2019-05" db="EMBL/GenBank/DDBJ databases">
        <title>Pasteurellaceae isolates from reptiles.</title>
        <authorList>
            <person name="Bojesen A.M."/>
            <person name="Lund E."/>
        </authorList>
    </citation>
    <scope>NUCLEOTIDE SEQUENCE [LARGE SCALE GENOMIC DNA]</scope>
    <source>
        <strain evidence="20 22">ELNT2x</strain>
    </source>
</reference>
<dbReference type="GO" id="GO:0005524">
    <property type="term" value="F:ATP binding"/>
    <property type="evidence" value="ECO:0007669"/>
    <property type="project" value="UniProtKB-UniRule"/>
</dbReference>
<evidence type="ECO:0000313" key="20">
    <source>
        <dbReference type="EMBL" id="TNG91315.1"/>
    </source>
</evidence>
<comment type="domain">
    <text evidence="15">The C-terminal domain has nuclease activity and interacts with RecD. It interacts with RecA, facilitating its loading onto ssDNA.</text>
</comment>
<dbReference type="GO" id="GO:0000724">
    <property type="term" value="P:double-strand break repair via homologous recombination"/>
    <property type="evidence" value="ECO:0007669"/>
    <property type="project" value="UniProtKB-UniRule"/>
</dbReference>
<feature type="region of interest" description="DNA-binding and helicase activity, interacts with RecC" evidence="15">
    <location>
        <begin position="1"/>
        <end position="878"/>
    </location>
</feature>
<dbReference type="Proteomes" id="UP000305526">
    <property type="component" value="Unassembled WGS sequence"/>
</dbReference>
<dbReference type="Pfam" id="PF00580">
    <property type="entry name" value="UvrD-helicase"/>
    <property type="match status" value="1"/>
</dbReference>
<comment type="caution">
    <text evidence="19">The sequence shown here is derived from an EMBL/GenBank/DDBJ whole genome shotgun (WGS) entry which is preliminary data.</text>
</comment>
<keyword evidence="8 15" id="KW-0067">ATP-binding</keyword>
<comment type="function">
    <text evidence="15">A helicase/nuclease that prepares dsDNA breaks (DSB) for recombinational DNA repair. Binds to DSBs and unwinds DNA via a highly rapid and processive ATP-dependent bidirectional helicase activity. Unwinds dsDNA until it encounters a Chi (crossover hotspot instigator) sequence from the 3' direction. Cuts ssDNA a few nucleotides 3' to the Chi site. The properties and activities of the enzyme are changed at Chi. The Chi-altered holoenzyme produces a long 3'-ssDNA overhang and facilitates RecA-binding to the ssDNA for homologous DNA recombination and repair. Holoenzyme degrades any linearized DNA that is unable to undergo homologous recombination. In the holoenzyme this subunit contributes ATPase, 3'-5' helicase, exonuclease activity and loads RecA onto ssDNA.</text>
</comment>
<dbReference type="SUPFAM" id="SSF52540">
    <property type="entry name" value="P-loop containing nucleoside triphosphate hydrolases"/>
    <property type="match status" value="1"/>
</dbReference>
<sequence length="1249" mass="142890">MQKLNPITHPLNGVSLIEASAGTGKTYTMVALYLRLLLNIGENGLGRALTVEQILVMTFTKAATQELKERIRSRIVELKALLQQALLQQAPQSPTATFASSDPFLHALYLALKHDLPTAILRLETAQQDMDTAAIFTIHGFCQRMLTRHAFHSGIAFDPEMVEQQDKLLLQLCREYWREQFYPQNLAISRFIDYSLQSPQTVLDLIKPALDGEMPQVRFAQTNSSQTDINSFLQQDVSDYLLKIQSIKQQWLADSAEIRALFLAEINRKKDKRLDGRSYQQRYIVPAIDEINTWAASDALALNEKLVKYFSQTNLDQKTKGEEKITHPLFAAIDQIAPLGFYQRILLWHYIKGVRAKLSEYKAGHKQMSFGDLLSRLKTALYAQGGNELAQLIRRQFPFAMVDEFQDTDAEQYQIFKRLYLDQADIGDGGMIMIGDPKQSIYAFRNADIFTYLSAAQTVSNRFTLDTNWRSTPALIGALNTLFAHNALPFIYPQIQYQAVNAGKQSQDLLLNGVLQKPLNFMLSSNDNTDDMAQACAVSVQQWLKAIEQNQCLLGGENGLAAKDFAVLVRNKTEADKIKSALALLGIRSVYLSDRSSVLNSEWAQVLRYLLTACLNPHREQAVMTVLASRLFGMNAAELYHLRRDEKSLEQWIAQFLNYQSIWQTQGVLPMIHRLLQQQNLPPRLLAMPDGERAMTDILHLAEFLQQGATANENEHALLSWFERQLDSDEVDAEQVRLRLESERDLVKIVTVHKSKGLEYGVVWLPFVGAGYKPRADDANTLQSYHDSDNQLCWDLALSHRAETLKEKLAEELRLFYVAATRARYQLNIGFPAQMTTKHNWNALAYLLSERIFEQDDQLSLKNGSEFITSERLAQRFAAADYTTMAIESLEAEAWRAAPLPIEAVQAAEFDGKIENNWRISSFTALVAMHQRNQMRKNRMVSELEKVGERYQQWREDDDGDVLNYEIILGEQLTNAMQQAGDKAASIMLPTCWQRQPHTPFNFPSGSLVGSVLHDFLQHMDFSRDPDPAAISELCRRLELDDTWLEPLVQWLWLIGQTPLSAAEPTESVVEERQVRLQGLLPQDCLKELAFLISVQKPLRSAKLNRLLQQYPPLCRQINQQIQQPVDFDLDYFKGMLRGFIDLVCRIDGKYYLIDYKSNRLGDNYAAYLPSILNRVMAYHHYDLQYLIYTLALHRYLRQRDANYDYQRDFGGVFYLFLRGLNGENAQTGVYFDKPDWRLIDGLDNLLAE</sequence>
<dbReference type="Proteomes" id="UP000294619">
    <property type="component" value="Unassembled WGS sequence"/>
</dbReference>
<dbReference type="HAMAP" id="MF_01485">
    <property type="entry name" value="RecB"/>
    <property type="match status" value="1"/>
</dbReference>
<comment type="catalytic activity">
    <reaction evidence="15">
        <text>Exonucleolytic cleavage (in the presence of ATP) in either 5'- to 3'- or 3'- to 5'-direction to yield 5'-phosphooligonucleotides.</text>
        <dbReference type="EC" id="3.1.11.5"/>
    </reaction>
</comment>
<evidence type="ECO:0000256" key="4">
    <source>
        <dbReference type="ARBA" id="ARBA00022763"/>
    </source>
</evidence>
<dbReference type="InterPro" id="IPR014017">
    <property type="entry name" value="DNA_helicase_UvrD-like_C"/>
</dbReference>
<comment type="cofactor">
    <cofactor evidence="15">
        <name>Mg(2+)</name>
        <dbReference type="ChEBI" id="CHEBI:18420"/>
    </cofactor>
    <text evidence="15">Binds 1 Mg(2+) ion per subunit.</text>
</comment>
<evidence type="ECO:0000256" key="6">
    <source>
        <dbReference type="ARBA" id="ARBA00022806"/>
    </source>
</evidence>
<evidence type="ECO:0000256" key="9">
    <source>
        <dbReference type="ARBA" id="ARBA00022842"/>
    </source>
</evidence>